<dbReference type="EMBL" id="SWLB01000186">
    <property type="protein sequence ID" value="KAF3319939.1"/>
    <property type="molecule type" value="Genomic_DNA"/>
</dbReference>
<accession>A0A833QCT0</accession>
<organism evidence="2 3">
    <name type="scientific">Carex littledalei</name>
    <dbReference type="NCBI Taxonomy" id="544730"/>
    <lineage>
        <taxon>Eukaryota</taxon>
        <taxon>Viridiplantae</taxon>
        <taxon>Streptophyta</taxon>
        <taxon>Embryophyta</taxon>
        <taxon>Tracheophyta</taxon>
        <taxon>Spermatophyta</taxon>
        <taxon>Magnoliopsida</taxon>
        <taxon>Liliopsida</taxon>
        <taxon>Poales</taxon>
        <taxon>Cyperaceae</taxon>
        <taxon>Cyperoideae</taxon>
        <taxon>Cariceae</taxon>
        <taxon>Carex</taxon>
        <taxon>Carex subgen. Euthyceras</taxon>
    </lineage>
</organism>
<name>A0A833QCT0_9POAL</name>
<evidence type="ECO:0000313" key="1">
    <source>
        <dbReference type="EMBL" id="KAF3319939.1"/>
    </source>
</evidence>
<sequence length="77" mass="8897">MGLKSRSAMAAVQFSSEECRVLKSETGLLMLGLPGLNTKLLEKEGLVREKFMLIYSTNPFRFRKPRVRRRQQPLRSL</sequence>
<dbReference type="AlphaFoldDB" id="A0A833QCT0"/>
<dbReference type="EMBL" id="SWLB01000028">
    <property type="protein sequence ID" value="KAF3320883.1"/>
    <property type="molecule type" value="Genomic_DNA"/>
</dbReference>
<proteinExistence type="predicted"/>
<dbReference type="Proteomes" id="UP000623129">
    <property type="component" value="Unassembled WGS sequence"/>
</dbReference>
<gene>
    <name evidence="2" type="ORF">FCM35_KLT15017</name>
    <name evidence="1" type="ORF">FCM35_KLT21800</name>
</gene>
<reference evidence="2" key="1">
    <citation type="submission" date="2020-01" db="EMBL/GenBank/DDBJ databases">
        <title>Genome sequence of Kobresia littledalei, the first chromosome-level genome in the family Cyperaceae.</title>
        <authorList>
            <person name="Qu G."/>
        </authorList>
    </citation>
    <scope>NUCLEOTIDE SEQUENCE</scope>
    <source>
        <strain evidence="2">C.B.Clarke</strain>
        <tissue evidence="2">Leaf</tissue>
    </source>
</reference>
<evidence type="ECO:0000313" key="3">
    <source>
        <dbReference type="Proteomes" id="UP000623129"/>
    </source>
</evidence>
<comment type="caution">
    <text evidence="2">The sequence shown here is derived from an EMBL/GenBank/DDBJ whole genome shotgun (WGS) entry which is preliminary data.</text>
</comment>
<evidence type="ECO:0000313" key="2">
    <source>
        <dbReference type="EMBL" id="KAF3320883.1"/>
    </source>
</evidence>
<keyword evidence="3" id="KW-1185">Reference proteome</keyword>
<protein>
    <submittedName>
        <fullName evidence="2">Uncharacterized protein</fullName>
    </submittedName>
</protein>